<feature type="region of interest" description="Disordered" evidence="1">
    <location>
        <begin position="152"/>
        <end position="175"/>
    </location>
</feature>
<dbReference type="InterPro" id="IPR025959">
    <property type="entry name" value="Winged_HTH_dom"/>
</dbReference>
<dbReference type="InterPro" id="IPR009057">
    <property type="entry name" value="Homeodomain-like_sf"/>
</dbReference>
<reference evidence="3 4" key="1">
    <citation type="journal article" date="2014" name="PLoS Genet.">
        <title>Phylogenetically driven sequencing of extremely halophilic archaea reveals strategies for static and dynamic osmo-response.</title>
        <authorList>
            <person name="Becker E.A."/>
            <person name="Seitzer P.M."/>
            <person name="Tritt A."/>
            <person name="Larsen D."/>
            <person name="Krusor M."/>
            <person name="Yao A.I."/>
            <person name="Wu D."/>
            <person name="Madern D."/>
            <person name="Eisen J.A."/>
            <person name="Darling A.E."/>
            <person name="Facciotti M.T."/>
        </authorList>
    </citation>
    <scope>NUCLEOTIDE SEQUENCE [LARGE SCALE GENOMIC DNA]</scope>
    <source>
        <strain evidence="3 4">100A6</strain>
    </source>
</reference>
<dbReference type="EMBL" id="AOMB01000006">
    <property type="protein sequence ID" value="EMA41216.1"/>
    <property type="molecule type" value="Genomic_DNA"/>
</dbReference>
<feature type="region of interest" description="Disordered" evidence="1">
    <location>
        <begin position="72"/>
        <end position="95"/>
    </location>
</feature>
<sequence length="175" mass="19532">MPHLENVTADELRALLDDVEGKRPTQRLMLALNYKEESVTQPTLASRYGVSEGTVHNWLARLDRLETDPPEEVLYDEKRGPKPGQSRALSPDQSDQLAAALHDSPTAVGYDATAWTTTLAQRYIGETFDVEYCRRHVRRLMSEAGLSCTTARTRSVAADAGTDGRRDRVWSATRS</sequence>
<evidence type="ECO:0000313" key="3">
    <source>
        <dbReference type="EMBL" id="EMA41216.1"/>
    </source>
</evidence>
<dbReference type="eggNOG" id="arCOG02128">
    <property type="taxonomic scope" value="Archaea"/>
</dbReference>
<evidence type="ECO:0000259" key="2">
    <source>
        <dbReference type="Pfam" id="PF13592"/>
    </source>
</evidence>
<dbReference type="AlphaFoldDB" id="M0M690"/>
<dbReference type="RefSeq" id="WP_007690427.1">
    <property type="nucleotide sequence ID" value="NZ_AJRK01000015.1"/>
</dbReference>
<protein>
    <submittedName>
        <fullName evidence="3">Transposase (ISHnew96)</fullName>
    </submittedName>
</protein>
<name>M0M690_9EURY</name>
<organism evidence="3 4">
    <name type="scientific">Halococcus hamelinensis 100A6</name>
    <dbReference type="NCBI Taxonomy" id="1132509"/>
    <lineage>
        <taxon>Archaea</taxon>
        <taxon>Methanobacteriati</taxon>
        <taxon>Methanobacteriota</taxon>
        <taxon>Stenosarchaea group</taxon>
        <taxon>Halobacteria</taxon>
        <taxon>Halobacteriales</taxon>
        <taxon>Halococcaceae</taxon>
        <taxon>Halococcus</taxon>
    </lineage>
</organism>
<dbReference type="PATRIC" id="fig|1132509.6.peg.514"/>
<dbReference type="SUPFAM" id="SSF46689">
    <property type="entry name" value="Homeodomain-like"/>
    <property type="match status" value="1"/>
</dbReference>
<evidence type="ECO:0000313" key="4">
    <source>
        <dbReference type="Proteomes" id="UP000011566"/>
    </source>
</evidence>
<accession>M0M690</accession>
<dbReference type="Proteomes" id="UP000011566">
    <property type="component" value="Unassembled WGS sequence"/>
</dbReference>
<dbReference type="OrthoDB" id="195008at2157"/>
<gene>
    <name evidence="3" type="ORF">C447_02187</name>
</gene>
<comment type="caution">
    <text evidence="3">The sequence shown here is derived from an EMBL/GenBank/DDBJ whole genome shotgun (WGS) entry which is preliminary data.</text>
</comment>
<feature type="domain" description="Winged helix-turn helix" evidence="2">
    <location>
        <begin position="113"/>
        <end position="160"/>
    </location>
</feature>
<keyword evidence="4" id="KW-1185">Reference proteome</keyword>
<evidence type="ECO:0000256" key="1">
    <source>
        <dbReference type="SAM" id="MobiDB-lite"/>
    </source>
</evidence>
<dbReference type="Pfam" id="PF13592">
    <property type="entry name" value="HTH_33"/>
    <property type="match status" value="1"/>
</dbReference>
<proteinExistence type="predicted"/>